<dbReference type="Proteomes" id="UP000253606">
    <property type="component" value="Chromosome"/>
</dbReference>
<accession>A0A2Z5G3R4</accession>
<organism evidence="1 2">
    <name type="scientific">Acidisarcina polymorpha</name>
    <dbReference type="NCBI Taxonomy" id="2211140"/>
    <lineage>
        <taxon>Bacteria</taxon>
        <taxon>Pseudomonadati</taxon>
        <taxon>Acidobacteriota</taxon>
        <taxon>Terriglobia</taxon>
        <taxon>Terriglobales</taxon>
        <taxon>Acidobacteriaceae</taxon>
        <taxon>Acidisarcina</taxon>
    </lineage>
</organism>
<gene>
    <name evidence="1" type="ORF">ACPOL_4500</name>
</gene>
<evidence type="ECO:0000313" key="1">
    <source>
        <dbReference type="EMBL" id="AXC13772.1"/>
    </source>
</evidence>
<name>A0A2Z5G3R4_9BACT</name>
<keyword evidence="2" id="KW-1185">Reference proteome</keyword>
<dbReference type="AlphaFoldDB" id="A0A2Z5G3R4"/>
<proteinExistence type="predicted"/>
<protein>
    <submittedName>
        <fullName evidence="1">Uncharacterized protein</fullName>
    </submittedName>
</protein>
<sequence>MNTGLKPLSGSDLSKKLRQFSTFQWIKSSADAISMRFRESDQL</sequence>
<evidence type="ECO:0000313" key="2">
    <source>
        <dbReference type="Proteomes" id="UP000253606"/>
    </source>
</evidence>
<dbReference type="EMBL" id="CP030840">
    <property type="protein sequence ID" value="AXC13772.1"/>
    <property type="molecule type" value="Genomic_DNA"/>
</dbReference>
<dbReference type="KEGG" id="abas:ACPOL_4500"/>
<reference evidence="1 2" key="1">
    <citation type="journal article" date="2018" name="Front. Microbiol.">
        <title>Hydrolytic Capabilities as a Key to Environmental Success: Chitinolytic and Cellulolytic Acidobacteria From Acidic Sub-arctic Soils and Boreal Peatlands.</title>
        <authorList>
            <person name="Belova S.E."/>
            <person name="Ravin N.V."/>
            <person name="Pankratov T.A."/>
            <person name="Rakitin A.L."/>
            <person name="Ivanova A.A."/>
            <person name="Beletsky A.V."/>
            <person name="Mardanov A.V."/>
            <person name="Sinninghe Damste J.S."/>
            <person name="Dedysh S.N."/>
        </authorList>
    </citation>
    <scope>NUCLEOTIDE SEQUENCE [LARGE SCALE GENOMIC DNA]</scope>
    <source>
        <strain evidence="1 2">SBC82</strain>
    </source>
</reference>